<feature type="transmembrane region" description="Helical" evidence="2">
    <location>
        <begin position="173"/>
        <end position="198"/>
    </location>
</feature>
<dbReference type="AlphaFoldDB" id="X6M9N8"/>
<feature type="compositionally biased region" description="Polar residues" evidence="1">
    <location>
        <begin position="231"/>
        <end position="246"/>
    </location>
</feature>
<name>X6M9N8_RETFI</name>
<dbReference type="Proteomes" id="UP000023152">
    <property type="component" value="Unassembled WGS sequence"/>
</dbReference>
<evidence type="ECO:0000256" key="1">
    <source>
        <dbReference type="SAM" id="MobiDB-lite"/>
    </source>
</evidence>
<reference evidence="3 4" key="1">
    <citation type="journal article" date="2013" name="Curr. Biol.">
        <title>The Genome of the Foraminiferan Reticulomyxa filosa.</title>
        <authorList>
            <person name="Glockner G."/>
            <person name="Hulsmann N."/>
            <person name="Schleicher M."/>
            <person name="Noegel A.A."/>
            <person name="Eichinger L."/>
            <person name="Gallinger C."/>
            <person name="Pawlowski J."/>
            <person name="Sierra R."/>
            <person name="Euteneuer U."/>
            <person name="Pillet L."/>
            <person name="Moustafa A."/>
            <person name="Platzer M."/>
            <person name="Groth M."/>
            <person name="Szafranski K."/>
            <person name="Schliwa M."/>
        </authorList>
    </citation>
    <scope>NUCLEOTIDE SEQUENCE [LARGE SCALE GENOMIC DNA]</scope>
</reference>
<dbReference type="EMBL" id="ASPP01023355">
    <property type="protein sequence ID" value="ETO10604.1"/>
    <property type="molecule type" value="Genomic_DNA"/>
</dbReference>
<feature type="region of interest" description="Disordered" evidence="1">
    <location>
        <begin position="226"/>
        <end position="259"/>
    </location>
</feature>
<sequence>MNQTKKKNYIPFIIIFNLTEKSYFFEGYLYSKSSKTPTSFGFLNHFPAAVVKFLKTVIGWKDLGDSRALVTLESPNCGSNYYSSRTASPPWIGIGKIWKLLEIIGIFLENPGSDPSGKNFGFSRNSVSPLQILFERFQKTLMKEDENEEKKKKDNEQPELQTNKNLQDKVQKFFLLVKLIFIVGFCDIVTVVLFLTFLPFWQRLLLQFIFGVTLLLDGIDIPDTRNKQRQSKMTSNNDMDVDTSGTRRIAIKRKTPNDG</sequence>
<gene>
    <name evidence="3" type="ORF">RFI_26774</name>
</gene>
<comment type="caution">
    <text evidence="3">The sequence shown here is derived from an EMBL/GenBank/DDBJ whole genome shotgun (WGS) entry which is preliminary data.</text>
</comment>
<evidence type="ECO:0000313" key="3">
    <source>
        <dbReference type="EMBL" id="ETO10604.1"/>
    </source>
</evidence>
<protein>
    <submittedName>
        <fullName evidence="3">Uncharacterized protein</fullName>
    </submittedName>
</protein>
<keyword evidence="2" id="KW-0812">Transmembrane</keyword>
<proteinExistence type="predicted"/>
<feature type="compositionally biased region" description="Basic residues" evidence="1">
    <location>
        <begin position="249"/>
        <end position="259"/>
    </location>
</feature>
<evidence type="ECO:0000313" key="4">
    <source>
        <dbReference type="Proteomes" id="UP000023152"/>
    </source>
</evidence>
<accession>X6M9N8</accession>
<organism evidence="3 4">
    <name type="scientific">Reticulomyxa filosa</name>
    <dbReference type="NCBI Taxonomy" id="46433"/>
    <lineage>
        <taxon>Eukaryota</taxon>
        <taxon>Sar</taxon>
        <taxon>Rhizaria</taxon>
        <taxon>Retaria</taxon>
        <taxon>Foraminifera</taxon>
        <taxon>Monothalamids</taxon>
        <taxon>Reticulomyxidae</taxon>
        <taxon>Reticulomyxa</taxon>
    </lineage>
</organism>
<keyword evidence="2" id="KW-1133">Transmembrane helix</keyword>
<evidence type="ECO:0000256" key="2">
    <source>
        <dbReference type="SAM" id="Phobius"/>
    </source>
</evidence>
<keyword evidence="2" id="KW-0472">Membrane</keyword>
<keyword evidence="4" id="KW-1185">Reference proteome</keyword>